<protein>
    <submittedName>
        <fullName evidence="2">Uncharacterized protein</fullName>
    </submittedName>
</protein>
<sequence>MGGISLWILVCVKIFIICWIIYLLLGHCKKRRDSDNQLVVIEAAPGYYAGRPVTVAELPASSLSLQQKNDFDKKHCEANVVANVYPSIPAASSHGKSEL</sequence>
<keyword evidence="1" id="KW-0812">Transmembrane</keyword>
<evidence type="ECO:0000313" key="3">
    <source>
        <dbReference type="Proteomes" id="UP000092445"/>
    </source>
</evidence>
<keyword evidence="3" id="KW-1185">Reference proteome</keyword>
<dbReference type="VEuPathDB" id="VectorBase:GPAI011777"/>
<evidence type="ECO:0000313" key="2">
    <source>
        <dbReference type="EnsemblMetazoa" id="GPAI011777-PA"/>
    </source>
</evidence>
<keyword evidence="1" id="KW-1133">Transmembrane helix</keyword>
<dbReference type="EnsemblMetazoa" id="GPAI011777-RA">
    <property type="protein sequence ID" value="GPAI011777-PA"/>
    <property type="gene ID" value="GPAI011777"/>
</dbReference>
<dbReference type="AlphaFoldDB" id="A0A1A9ZE08"/>
<dbReference type="Proteomes" id="UP000092445">
    <property type="component" value="Unassembled WGS sequence"/>
</dbReference>
<proteinExistence type="predicted"/>
<name>A0A1A9ZE08_GLOPL</name>
<organism evidence="2 3">
    <name type="scientific">Glossina pallidipes</name>
    <name type="common">Tsetse fly</name>
    <dbReference type="NCBI Taxonomy" id="7398"/>
    <lineage>
        <taxon>Eukaryota</taxon>
        <taxon>Metazoa</taxon>
        <taxon>Ecdysozoa</taxon>
        <taxon>Arthropoda</taxon>
        <taxon>Hexapoda</taxon>
        <taxon>Insecta</taxon>
        <taxon>Pterygota</taxon>
        <taxon>Neoptera</taxon>
        <taxon>Endopterygota</taxon>
        <taxon>Diptera</taxon>
        <taxon>Brachycera</taxon>
        <taxon>Muscomorpha</taxon>
        <taxon>Hippoboscoidea</taxon>
        <taxon>Glossinidae</taxon>
        <taxon>Glossina</taxon>
    </lineage>
</organism>
<reference evidence="2" key="2">
    <citation type="submission" date="2020-05" db="UniProtKB">
        <authorList>
            <consortium name="EnsemblMetazoa"/>
        </authorList>
    </citation>
    <scope>IDENTIFICATION</scope>
    <source>
        <strain evidence="2">IAEA</strain>
    </source>
</reference>
<keyword evidence="1" id="KW-0472">Membrane</keyword>
<reference evidence="3" key="1">
    <citation type="submission" date="2014-03" db="EMBL/GenBank/DDBJ databases">
        <authorList>
            <person name="Aksoy S."/>
            <person name="Warren W."/>
            <person name="Wilson R.K."/>
        </authorList>
    </citation>
    <scope>NUCLEOTIDE SEQUENCE [LARGE SCALE GENOMIC DNA]</scope>
    <source>
        <strain evidence="3">IAEA</strain>
    </source>
</reference>
<feature type="transmembrane region" description="Helical" evidence="1">
    <location>
        <begin position="6"/>
        <end position="25"/>
    </location>
</feature>
<accession>A0A1A9ZE08</accession>
<evidence type="ECO:0000256" key="1">
    <source>
        <dbReference type="SAM" id="Phobius"/>
    </source>
</evidence>